<name>A0ABV5L8U7_9ACTN</name>
<accession>A0ABV5L8U7</accession>
<gene>
    <name evidence="2" type="ORF">ACFFUA_14150</name>
</gene>
<reference evidence="2 3" key="1">
    <citation type="submission" date="2024-09" db="EMBL/GenBank/DDBJ databases">
        <authorList>
            <person name="Sun Q."/>
            <person name="Mori K."/>
        </authorList>
    </citation>
    <scope>NUCLEOTIDE SEQUENCE [LARGE SCALE GENOMIC DNA]</scope>
    <source>
        <strain evidence="2 3">JCM 9767</strain>
    </source>
</reference>
<feature type="region of interest" description="Disordered" evidence="1">
    <location>
        <begin position="82"/>
        <end position="110"/>
    </location>
</feature>
<protein>
    <submittedName>
        <fullName evidence="2">Uncharacterized protein</fullName>
    </submittedName>
</protein>
<evidence type="ECO:0000313" key="3">
    <source>
        <dbReference type="Proteomes" id="UP001589753"/>
    </source>
</evidence>
<evidence type="ECO:0000313" key="2">
    <source>
        <dbReference type="EMBL" id="MFB9348590.1"/>
    </source>
</evidence>
<evidence type="ECO:0000256" key="1">
    <source>
        <dbReference type="SAM" id="MobiDB-lite"/>
    </source>
</evidence>
<comment type="caution">
    <text evidence="2">The sequence shown here is derived from an EMBL/GenBank/DDBJ whole genome shotgun (WGS) entry which is preliminary data.</text>
</comment>
<sequence>MRTMRYCERHEMHNCADCGAPRTPHGSVPPTGEWDGWPTASIIIHASGKAHLPGCTHIVPADIRPPRYGWVLTPSPGAWRRLAPSSPLRATEGNTERAAVSRCESCDATQ</sequence>
<dbReference type="EMBL" id="JBHMDI010000030">
    <property type="protein sequence ID" value="MFB9348590.1"/>
    <property type="molecule type" value="Genomic_DNA"/>
</dbReference>
<organism evidence="2 3">
    <name type="scientific">Streptomyces heliomycini</name>
    <dbReference type="NCBI Taxonomy" id="284032"/>
    <lineage>
        <taxon>Bacteria</taxon>
        <taxon>Bacillati</taxon>
        <taxon>Actinomycetota</taxon>
        <taxon>Actinomycetes</taxon>
        <taxon>Kitasatosporales</taxon>
        <taxon>Streptomycetaceae</taxon>
        <taxon>Streptomyces</taxon>
    </lineage>
</organism>
<proteinExistence type="predicted"/>
<dbReference type="Proteomes" id="UP001589753">
    <property type="component" value="Unassembled WGS sequence"/>
</dbReference>
<keyword evidence="3" id="KW-1185">Reference proteome</keyword>
<dbReference type="RefSeq" id="WP_199822417.1">
    <property type="nucleotide sequence ID" value="NZ_JBHMDI010000030.1"/>
</dbReference>